<evidence type="ECO:0008006" key="5">
    <source>
        <dbReference type="Google" id="ProtNLM"/>
    </source>
</evidence>
<dbReference type="EMBL" id="JANUAU010000009">
    <property type="protein sequence ID" value="MCS3678681.1"/>
    <property type="molecule type" value="Genomic_DNA"/>
</dbReference>
<protein>
    <recommendedName>
        <fullName evidence="5">CHRD domain-containing protein</fullName>
    </recommendedName>
</protein>
<dbReference type="Gene3D" id="2.60.40.1120">
    <property type="entry name" value="Carboxypeptidase-like, regulatory domain"/>
    <property type="match status" value="2"/>
</dbReference>
<gene>
    <name evidence="3" type="ORF">GGP71_002622</name>
</gene>
<dbReference type="SUPFAM" id="SSF49329">
    <property type="entry name" value="Cu,Zn superoxide dismutase-like"/>
    <property type="match status" value="1"/>
</dbReference>
<reference evidence="3" key="1">
    <citation type="submission" date="2022-08" db="EMBL/GenBank/DDBJ databases">
        <title>Genomic Encyclopedia of Type Strains, Phase V (KMG-V): Genome sequencing to study the core and pangenomes of soil and plant-associated prokaryotes.</title>
        <authorList>
            <person name="Whitman W."/>
        </authorList>
    </citation>
    <scope>NUCLEOTIDE SEQUENCE</scope>
    <source>
        <strain evidence="3">0</strain>
    </source>
</reference>
<dbReference type="InterPro" id="IPR036423">
    <property type="entry name" value="SOD-like_Cu/Zn_dom_sf"/>
</dbReference>
<evidence type="ECO:0000256" key="2">
    <source>
        <dbReference type="SAM" id="SignalP"/>
    </source>
</evidence>
<sequence length="625" mass="64135">MQSSTSRVWFVLALFSLSVLVSCDSGGGTPEPDEPSELGVDVTGTVTSAENDEPIGGVSVEVLRADNGNTLASATTDTTGSYEATFTIEEPSAPDQIRLEVSAEDFVDKEVSIGFQPSVTEDVTLEVMSVEATASGTVTDSNTGDPIEGASVTGTRPDGGDQLFQATTSSDGTYNVTFEVADEPSEVEVAASADGFEMGSKTVSFSEEIAADLGLQVQVPNQITYDLTAQTSDGISGTVTFWRAGPDSSLVTLDLDGDATLPGVSHPAHIHNNSVEEGGGIVLYLSAVNGRSPSGQTARKIGLPIEDLATFDGYVNVHESPANLGNVVAQGNIGANAEGTEGPGLDFVDNRRATTYPLQARATDGSVLSGGVTGTVRFEELTGSQTLVTYSLDTGGSVNSATSGAVEVAQIGHIHENSVQQGGSIVSGPFSGYLGSVAPTDPAARSSRIIEASYDDLTGYDGYVNIHEAVADDRRGFVFAQGNIGANAGSGGSSGADVTITVDNVGNSAWEVTGVSGASGVAGSGDNPSLTLETGKRYRIDNNGMRSAHPFAVETGTDGDYLLNQDGDGSLEGNSGISYEEDSEGITFTYTQTLADQASAYQCTFHTSMEGSIQTDSNSGGGGGY</sequence>
<name>A0A9X2Q8K4_9BACT</name>
<comment type="caution">
    <text evidence="3">The sequence shown here is derived from an EMBL/GenBank/DDBJ whole genome shotgun (WGS) entry which is preliminary data.</text>
</comment>
<dbReference type="RefSeq" id="WP_259220346.1">
    <property type="nucleotide sequence ID" value="NZ_JANUAV010000011.1"/>
</dbReference>
<dbReference type="GO" id="GO:0046872">
    <property type="term" value="F:metal ion binding"/>
    <property type="evidence" value="ECO:0007669"/>
    <property type="project" value="InterPro"/>
</dbReference>
<dbReference type="Proteomes" id="UP001155027">
    <property type="component" value="Unassembled WGS sequence"/>
</dbReference>
<evidence type="ECO:0000313" key="3">
    <source>
        <dbReference type="EMBL" id="MCS3678681.1"/>
    </source>
</evidence>
<proteinExistence type="inferred from homology"/>
<comment type="similarity">
    <text evidence="1">Belongs to the Cu-Zn superoxide dismutase family.</text>
</comment>
<dbReference type="GO" id="GO:0006801">
    <property type="term" value="P:superoxide metabolic process"/>
    <property type="evidence" value="ECO:0007669"/>
    <property type="project" value="InterPro"/>
</dbReference>
<dbReference type="InterPro" id="IPR008969">
    <property type="entry name" value="CarboxyPept-like_regulatory"/>
</dbReference>
<evidence type="ECO:0000256" key="1">
    <source>
        <dbReference type="ARBA" id="ARBA00010457"/>
    </source>
</evidence>
<dbReference type="PROSITE" id="PS51257">
    <property type="entry name" value="PROKAR_LIPOPROTEIN"/>
    <property type="match status" value="1"/>
</dbReference>
<feature type="chain" id="PRO_5040898619" description="CHRD domain-containing protein" evidence="2">
    <location>
        <begin position="22"/>
        <end position="625"/>
    </location>
</feature>
<organism evidence="3 4">
    <name type="scientific">Salinibacter ruber</name>
    <dbReference type="NCBI Taxonomy" id="146919"/>
    <lineage>
        <taxon>Bacteria</taxon>
        <taxon>Pseudomonadati</taxon>
        <taxon>Rhodothermota</taxon>
        <taxon>Rhodothermia</taxon>
        <taxon>Rhodothermales</taxon>
        <taxon>Salinibacteraceae</taxon>
        <taxon>Salinibacter</taxon>
    </lineage>
</organism>
<dbReference type="AlphaFoldDB" id="A0A9X2Q8K4"/>
<dbReference type="SUPFAM" id="SSF49464">
    <property type="entry name" value="Carboxypeptidase regulatory domain-like"/>
    <property type="match status" value="2"/>
</dbReference>
<keyword evidence="2" id="KW-0732">Signal</keyword>
<accession>A0A9X2Q8K4</accession>
<feature type="signal peptide" evidence="2">
    <location>
        <begin position="1"/>
        <end position="21"/>
    </location>
</feature>
<evidence type="ECO:0000313" key="4">
    <source>
        <dbReference type="Proteomes" id="UP001155027"/>
    </source>
</evidence>
<dbReference type="Pfam" id="PF13620">
    <property type="entry name" value="CarboxypepD_reg"/>
    <property type="match status" value="2"/>
</dbReference>